<dbReference type="Proteomes" id="UP001221757">
    <property type="component" value="Unassembled WGS sequence"/>
</dbReference>
<reference evidence="1" key="1">
    <citation type="submission" date="2023-03" db="EMBL/GenBank/DDBJ databases">
        <title>Massive genome expansion in bonnet fungi (Mycena s.s.) driven by repeated elements and novel gene families across ecological guilds.</title>
        <authorList>
            <consortium name="Lawrence Berkeley National Laboratory"/>
            <person name="Harder C.B."/>
            <person name="Miyauchi S."/>
            <person name="Viragh M."/>
            <person name="Kuo A."/>
            <person name="Thoen E."/>
            <person name="Andreopoulos B."/>
            <person name="Lu D."/>
            <person name="Skrede I."/>
            <person name="Drula E."/>
            <person name="Henrissat B."/>
            <person name="Morin E."/>
            <person name="Kohler A."/>
            <person name="Barry K."/>
            <person name="LaButti K."/>
            <person name="Morin E."/>
            <person name="Salamov A."/>
            <person name="Lipzen A."/>
            <person name="Mereny Z."/>
            <person name="Hegedus B."/>
            <person name="Baldrian P."/>
            <person name="Stursova M."/>
            <person name="Weitz H."/>
            <person name="Taylor A."/>
            <person name="Grigoriev I.V."/>
            <person name="Nagy L.G."/>
            <person name="Martin F."/>
            <person name="Kauserud H."/>
        </authorList>
    </citation>
    <scope>NUCLEOTIDE SEQUENCE</scope>
    <source>
        <strain evidence="1">CBHHK067</strain>
    </source>
</reference>
<proteinExistence type="predicted"/>
<organism evidence="1 2">
    <name type="scientific">Mycena rosella</name>
    <name type="common">Pink bonnet</name>
    <name type="synonym">Agaricus rosellus</name>
    <dbReference type="NCBI Taxonomy" id="1033263"/>
    <lineage>
        <taxon>Eukaryota</taxon>
        <taxon>Fungi</taxon>
        <taxon>Dikarya</taxon>
        <taxon>Basidiomycota</taxon>
        <taxon>Agaricomycotina</taxon>
        <taxon>Agaricomycetes</taxon>
        <taxon>Agaricomycetidae</taxon>
        <taxon>Agaricales</taxon>
        <taxon>Marasmiineae</taxon>
        <taxon>Mycenaceae</taxon>
        <taxon>Mycena</taxon>
    </lineage>
</organism>
<evidence type="ECO:0000313" key="1">
    <source>
        <dbReference type="EMBL" id="KAJ7694876.1"/>
    </source>
</evidence>
<gene>
    <name evidence="1" type="ORF">B0H17DRAFT_1199027</name>
</gene>
<protein>
    <submittedName>
        <fullName evidence="1">Uncharacterized protein</fullName>
    </submittedName>
</protein>
<comment type="caution">
    <text evidence="1">The sequence shown here is derived from an EMBL/GenBank/DDBJ whole genome shotgun (WGS) entry which is preliminary data.</text>
</comment>
<name>A0AAD7DM30_MYCRO</name>
<dbReference type="AlphaFoldDB" id="A0AAD7DM30"/>
<evidence type="ECO:0000313" key="2">
    <source>
        <dbReference type="Proteomes" id="UP001221757"/>
    </source>
</evidence>
<keyword evidence="2" id="KW-1185">Reference proteome</keyword>
<dbReference type="EMBL" id="JARKIE010000040">
    <property type="protein sequence ID" value="KAJ7694876.1"/>
    <property type="molecule type" value="Genomic_DNA"/>
</dbReference>
<sequence length="137" mass="15353">MLQIVDVTFLTLAPAPHDLVPRCNVGDIFSVQEENETAIILFEVACSGFATMGVYQFHADCLRGMAEIHKKRQTREIQRLNAKVRDMEEYLMASGHTLATLAQLHAPVEAPPIPNHENEKFGETIGDDCKRSHPVRL</sequence>
<accession>A0AAD7DM30</accession>